<dbReference type="Pfam" id="PF12697">
    <property type="entry name" value="Abhydrolase_6"/>
    <property type="match status" value="1"/>
</dbReference>
<dbReference type="InParanoid" id="D7FTL3"/>
<dbReference type="EMBL" id="FN649741">
    <property type="protein sequence ID" value="CBJ31404.1"/>
    <property type="molecule type" value="Genomic_DNA"/>
</dbReference>
<dbReference type="Gene3D" id="3.40.50.1820">
    <property type="entry name" value="alpha/beta hydrolase"/>
    <property type="match status" value="1"/>
</dbReference>
<proteinExistence type="predicted"/>
<dbReference type="SUPFAM" id="SSF53474">
    <property type="entry name" value="alpha/beta-Hydrolases"/>
    <property type="match status" value="1"/>
</dbReference>
<keyword evidence="3" id="KW-1185">Reference proteome</keyword>
<dbReference type="EMBL" id="FN648434">
    <property type="protein sequence ID" value="CBJ31404.1"/>
    <property type="molecule type" value="Genomic_DNA"/>
</dbReference>
<sequence length="290" mass="31131">MALKLPAKCPVVILPGFGNDARDYTNPLDGGEDKAFASALERRGLKTFVVPVERSDWLKVASAVLTLDFWKGTCRPDGPAYSWYLQKVKETVRTSLEETGADKVLLVGHSAGGWLARATLAEGVWEEGVASEDVVAGLVTLGSPHFAGPMDMTRGALTFTSDEYPGAFLKDRGIFYVTVGGAALLGEKDAPRRSRARFAYGSYQTVCGEGGTMGDSCVPLVYAHLEGAEQVTLDGVFHSVDKPDEWYGSEGVVDRWLATVAQELRPSGSKGDGIASFSDMFSVPFAKLFS</sequence>
<dbReference type="AlphaFoldDB" id="D7FTL3"/>
<dbReference type="OrthoDB" id="348976at2759"/>
<dbReference type="InterPro" id="IPR000073">
    <property type="entry name" value="AB_hydrolase_1"/>
</dbReference>
<dbReference type="InterPro" id="IPR029058">
    <property type="entry name" value="AB_hydrolase_fold"/>
</dbReference>
<dbReference type="OMA" id="GWISRIY"/>
<evidence type="ECO:0000259" key="1">
    <source>
        <dbReference type="Pfam" id="PF12697"/>
    </source>
</evidence>
<organism evidence="2 3">
    <name type="scientific">Ectocarpus siliculosus</name>
    <name type="common">Brown alga</name>
    <name type="synonym">Conferva siliculosa</name>
    <dbReference type="NCBI Taxonomy" id="2880"/>
    <lineage>
        <taxon>Eukaryota</taxon>
        <taxon>Sar</taxon>
        <taxon>Stramenopiles</taxon>
        <taxon>Ochrophyta</taxon>
        <taxon>PX clade</taxon>
        <taxon>Phaeophyceae</taxon>
        <taxon>Ectocarpales</taxon>
        <taxon>Ectocarpaceae</taxon>
        <taxon>Ectocarpus</taxon>
    </lineage>
</organism>
<reference evidence="2 3" key="1">
    <citation type="journal article" date="2010" name="Nature">
        <title>The Ectocarpus genome and the independent evolution of multicellularity in brown algae.</title>
        <authorList>
            <person name="Cock J.M."/>
            <person name="Sterck L."/>
            <person name="Rouze P."/>
            <person name="Scornet D."/>
            <person name="Allen A.E."/>
            <person name="Amoutzias G."/>
            <person name="Anthouard V."/>
            <person name="Artiguenave F."/>
            <person name="Aury J.M."/>
            <person name="Badger J.H."/>
            <person name="Beszteri B."/>
            <person name="Billiau K."/>
            <person name="Bonnet E."/>
            <person name="Bothwell J.H."/>
            <person name="Bowler C."/>
            <person name="Boyen C."/>
            <person name="Brownlee C."/>
            <person name="Carrano C.J."/>
            <person name="Charrier B."/>
            <person name="Cho G.Y."/>
            <person name="Coelho S.M."/>
            <person name="Collen J."/>
            <person name="Corre E."/>
            <person name="Da Silva C."/>
            <person name="Delage L."/>
            <person name="Delaroque N."/>
            <person name="Dittami S.M."/>
            <person name="Doulbeau S."/>
            <person name="Elias M."/>
            <person name="Farnham G."/>
            <person name="Gachon C.M."/>
            <person name="Gschloessl B."/>
            <person name="Heesch S."/>
            <person name="Jabbari K."/>
            <person name="Jubin C."/>
            <person name="Kawai H."/>
            <person name="Kimura K."/>
            <person name="Kloareg B."/>
            <person name="Kupper F.C."/>
            <person name="Lang D."/>
            <person name="Le Bail A."/>
            <person name="Leblanc C."/>
            <person name="Lerouge P."/>
            <person name="Lohr M."/>
            <person name="Lopez P.J."/>
            <person name="Martens C."/>
            <person name="Maumus F."/>
            <person name="Michel G."/>
            <person name="Miranda-Saavedra D."/>
            <person name="Morales J."/>
            <person name="Moreau H."/>
            <person name="Motomura T."/>
            <person name="Nagasato C."/>
            <person name="Napoli C.A."/>
            <person name="Nelson D.R."/>
            <person name="Nyvall-Collen P."/>
            <person name="Peters A.F."/>
            <person name="Pommier C."/>
            <person name="Potin P."/>
            <person name="Poulain J."/>
            <person name="Quesneville H."/>
            <person name="Read B."/>
            <person name="Rensing S.A."/>
            <person name="Ritter A."/>
            <person name="Rousvoal S."/>
            <person name="Samanta M."/>
            <person name="Samson G."/>
            <person name="Schroeder D.C."/>
            <person name="Segurens B."/>
            <person name="Strittmatter M."/>
            <person name="Tonon T."/>
            <person name="Tregear J.W."/>
            <person name="Valentin K."/>
            <person name="von Dassow P."/>
            <person name="Yamagishi T."/>
            <person name="Van de Peer Y."/>
            <person name="Wincker P."/>
        </authorList>
    </citation>
    <scope>NUCLEOTIDE SEQUENCE [LARGE SCALE GENOMIC DNA]</scope>
    <source>
        <strain evidence="3">Ec32 / CCAP1310/4</strain>
    </source>
</reference>
<evidence type="ECO:0000313" key="2">
    <source>
        <dbReference type="EMBL" id="CBJ31404.1"/>
    </source>
</evidence>
<name>D7FTL3_ECTSI</name>
<dbReference type="PANTHER" id="PTHR47909">
    <property type="entry name" value="ALPHA/BETA-HYDROLASES SUPERFAMILY PROTEIN"/>
    <property type="match status" value="1"/>
</dbReference>
<gene>
    <name evidence="2" type="ORF">Esi_0252_0008</name>
</gene>
<evidence type="ECO:0000313" key="3">
    <source>
        <dbReference type="Proteomes" id="UP000002630"/>
    </source>
</evidence>
<dbReference type="STRING" id="2880.D7FTL3"/>
<feature type="domain" description="AB hydrolase-1" evidence="1">
    <location>
        <begin position="11"/>
        <end position="191"/>
    </location>
</feature>
<protein>
    <recommendedName>
        <fullName evidence="1">AB hydrolase-1 domain-containing protein</fullName>
    </recommendedName>
</protein>
<dbReference type="Proteomes" id="UP000002630">
    <property type="component" value="Linkage Group LG16"/>
</dbReference>
<accession>D7FTL3</accession>
<dbReference type="PANTHER" id="PTHR47909:SF2">
    <property type="entry name" value="GPI INOSITOL-DEACYLASE"/>
    <property type="match status" value="1"/>
</dbReference>
<dbReference type="eggNOG" id="ENOG502QS8K">
    <property type="taxonomic scope" value="Eukaryota"/>
</dbReference>